<dbReference type="EMBL" id="CCXY01000393">
    <property type="protein sequence ID" value="CEG13709.1"/>
    <property type="molecule type" value="Genomic_DNA"/>
</dbReference>
<feature type="domain" description="J" evidence="3">
    <location>
        <begin position="5"/>
        <end position="72"/>
    </location>
</feature>
<proteinExistence type="predicted"/>
<feature type="transmembrane region" description="Helical" evidence="2">
    <location>
        <begin position="119"/>
        <end position="151"/>
    </location>
</feature>
<dbReference type="PANTHER" id="PTHR44145">
    <property type="entry name" value="DNAJ HOMOLOG SUBFAMILY A MEMBER 3, MITOCHONDRIAL"/>
    <property type="match status" value="1"/>
</dbReference>
<protein>
    <submittedName>
        <fullName evidence="4">Putative chaperone protein DnaJ</fullName>
    </submittedName>
</protein>
<organism evidence="4">
    <name type="scientific">groundwater metagenome</name>
    <dbReference type="NCBI Taxonomy" id="717931"/>
    <lineage>
        <taxon>unclassified sequences</taxon>
        <taxon>metagenomes</taxon>
        <taxon>ecological metagenomes</taxon>
    </lineage>
</organism>
<dbReference type="PRINTS" id="PR00625">
    <property type="entry name" value="JDOMAIN"/>
</dbReference>
<dbReference type="CDD" id="cd06257">
    <property type="entry name" value="DnaJ"/>
    <property type="match status" value="1"/>
</dbReference>
<dbReference type="InterPro" id="IPR036869">
    <property type="entry name" value="J_dom_sf"/>
</dbReference>
<dbReference type="InterPro" id="IPR001623">
    <property type="entry name" value="DnaJ_domain"/>
</dbReference>
<keyword evidence="1" id="KW-0143">Chaperone</keyword>
<feature type="transmembrane region" description="Helical" evidence="2">
    <location>
        <begin position="163"/>
        <end position="196"/>
    </location>
</feature>
<dbReference type="PANTHER" id="PTHR44145:SF3">
    <property type="entry name" value="DNAJ HOMOLOG SUBFAMILY A MEMBER 3, MITOCHONDRIAL"/>
    <property type="match status" value="1"/>
</dbReference>
<dbReference type="PROSITE" id="PS50076">
    <property type="entry name" value="DNAJ_2"/>
    <property type="match status" value="1"/>
</dbReference>
<keyword evidence="2" id="KW-1133">Transmembrane helix</keyword>
<name>A0A098EE02_9ZZZZ</name>
<dbReference type="AlphaFoldDB" id="A0A098EE02"/>
<dbReference type="PROSITE" id="PS00636">
    <property type="entry name" value="DNAJ_1"/>
    <property type="match status" value="1"/>
</dbReference>
<dbReference type="Pfam" id="PF00226">
    <property type="entry name" value="DnaJ"/>
    <property type="match status" value="1"/>
</dbReference>
<accession>A0A098EE02</accession>
<evidence type="ECO:0000259" key="3">
    <source>
        <dbReference type="PROSITE" id="PS50076"/>
    </source>
</evidence>
<sequence>MNESDYYKILEISRNATKDDIKQAYRKLAMLYHPDRASADMKKINEEKFKEIAEAYAILSNDEKKIQYDESELSREKRIRTERERRAWDERIRTERENGRMTGQNREYIYKTSTGQGNFFPVILFCAGLIVLSNNIVAAILTGIISSFILVKIAKITNHGSFMLFVMILVGLVALELNTIAAIVAGVIFTLVAIIFKYIFSFMMICGGLLILGINIIPALGAALIFIAAGKIFKTKR</sequence>
<gene>
    <name evidence="4" type="ORF">MSIBF_A4520006</name>
</gene>
<reference evidence="4" key="1">
    <citation type="submission" date="2014-09" db="EMBL/GenBank/DDBJ databases">
        <authorList>
            <person name="Probst J Alexander"/>
        </authorList>
    </citation>
    <scope>NUCLEOTIDE SEQUENCE</scope>
</reference>
<dbReference type="SMART" id="SM00271">
    <property type="entry name" value="DnaJ"/>
    <property type="match status" value="1"/>
</dbReference>
<dbReference type="InterPro" id="IPR051938">
    <property type="entry name" value="Apopto_cytoskel_mod"/>
</dbReference>
<evidence type="ECO:0000256" key="1">
    <source>
        <dbReference type="ARBA" id="ARBA00023186"/>
    </source>
</evidence>
<dbReference type="Gene3D" id="1.10.287.110">
    <property type="entry name" value="DnaJ domain"/>
    <property type="match status" value="1"/>
</dbReference>
<evidence type="ECO:0000313" key="4">
    <source>
        <dbReference type="EMBL" id="CEG13709.1"/>
    </source>
</evidence>
<dbReference type="SUPFAM" id="SSF46565">
    <property type="entry name" value="Chaperone J-domain"/>
    <property type="match status" value="1"/>
</dbReference>
<dbReference type="InterPro" id="IPR018253">
    <property type="entry name" value="DnaJ_domain_CS"/>
</dbReference>
<evidence type="ECO:0000256" key="2">
    <source>
        <dbReference type="SAM" id="Phobius"/>
    </source>
</evidence>
<feature type="transmembrane region" description="Helical" evidence="2">
    <location>
        <begin position="202"/>
        <end position="229"/>
    </location>
</feature>
<keyword evidence="2" id="KW-0812">Transmembrane</keyword>
<keyword evidence="2" id="KW-0472">Membrane</keyword>